<dbReference type="PROSITE" id="PS00107">
    <property type="entry name" value="PROTEIN_KINASE_ATP"/>
    <property type="match status" value="1"/>
</dbReference>
<dbReference type="Pfam" id="PF07714">
    <property type="entry name" value="PK_Tyr_Ser-Thr"/>
    <property type="match status" value="1"/>
</dbReference>
<keyword evidence="4" id="KW-0862">Zinc</keyword>
<dbReference type="PROSITE" id="PS00479">
    <property type="entry name" value="ZF_DAG_PE_1"/>
    <property type="match status" value="1"/>
</dbReference>
<dbReference type="PANTHER" id="PTHR44329">
    <property type="entry name" value="SERINE/THREONINE-PROTEIN KINASE TNNI3K-RELATED"/>
    <property type="match status" value="1"/>
</dbReference>
<dbReference type="Proteomes" id="UP000663882">
    <property type="component" value="Unassembled WGS sequence"/>
</dbReference>
<organism evidence="10 11">
    <name type="scientific">Rotaria sordida</name>
    <dbReference type="NCBI Taxonomy" id="392033"/>
    <lineage>
        <taxon>Eukaryota</taxon>
        <taxon>Metazoa</taxon>
        <taxon>Spiralia</taxon>
        <taxon>Gnathifera</taxon>
        <taxon>Rotifera</taxon>
        <taxon>Eurotatoria</taxon>
        <taxon>Bdelloidea</taxon>
        <taxon>Philodinida</taxon>
        <taxon>Philodinidae</taxon>
        <taxon>Rotaria</taxon>
    </lineage>
</organism>
<dbReference type="GO" id="GO:0046872">
    <property type="term" value="F:metal ion binding"/>
    <property type="evidence" value="ECO:0007669"/>
    <property type="project" value="UniProtKB-KW"/>
</dbReference>
<dbReference type="InterPro" id="IPR000719">
    <property type="entry name" value="Prot_kinase_dom"/>
</dbReference>
<feature type="domain" description="Phorbol-ester/DAG-type" evidence="9">
    <location>
        <begin position="310"/>
        <end position="355"/>
    </location>
</feature>
<evidence type="ECO:0000256" key="3">
    <source>
        <dbReference type="ARBA" id="ARBA00022741"/>
    </source>
</evidence>
<dbReference type="InterPro" id="IPR008271">
    <property type="entry name" value="Ser/Thr_kinase_AS"/>
</dbReference>
<dbReference type="SMART" id="SM00220">
    <property type="entry name" value="S_TKc"/>
    <property type="match status" value="1"/>
</dbReference>
<dbReference type="SUPFAM" id="SSF56112">
    <property type="entry name" value="Protein kinase-like (PK-like)"/>
    <property type="match status" value="1"/>
</dbReference>
<feature type="compositionally biased region" description="Low complexity" evidence="7">
    <location>
        <begin position="31"/>
        <end position="46"/>
    </location>
</feature>
<feature type="domain" description="Protein kinase" evidence="8">
    <location>
        <begin position="591"/>
        <end position="864"/>
    </location>
</feature>
<dbReference type="InterPro" id="IPR011009">
    <property type="entry name" value="Kinase-like_dom_sf"/>
</dbReference>
<dbReference type="OrthoDB" id="774951at2759"/>
<keyword evidence="1" id="KW-0808">Transferase</keyword>
<dbReference type="Gene3D" id="3.30.60.20">
    <property type="match status" value="1"/>
</dbReference>
<gene>
    <name evidence="10" type="ORF">RFH988_LOCUS1922</name>
</gene>
<dbReference type="GO" id="GO:0005524">
    <property type="term" value="F:ATP binding"/>
    <property type="evidence" value="ECO:0007669"/>
    <property type="project" value="UniProtKB-UniRule"/>
</dbReference>
<dbReference type="CDD" id="cd20811">
    <property type="entry name" value="C1_Raf"/>
    <property type="match status" value="1"/>
</dbReference>
<feature type="compositionally biased region" description="Polar residues" evidence="7">
    <location>
        <begin position="473"/>
        <end position="493"/>
    </location>
</feature>
<dbReference type="AlphaFoldDB" id="A0A813Q6E0"/>
<comment type="caution">
    <text evidence="10">The sequence shown here is derived from an EMBL/GenBank/DDBJ whole genome shotgun (WGS) entry which is preliminary data.</text>
</comment>
<evidence type="ECO:0000259" key="8">
    <source>
        <dbReference type="PROSITE" id="PS50011"/>
    </source>
</evidence>
<dbReference type="Pfam" id="PF00130">
    <property type="entry name" value="C1_1"/>
    <property type="match status" value="1"/>
</dbReference>
<dbReference type="PROSITE" id="PS50081">
    <property type="entry name" value="ZF_DAG_PE_2"/>
    <property type="match status" value="1"/>
</dbReference>
<proteinExistence type="predicted"/>
<feature type="region of interest" description="Disordered" evidence="7">
    <location>
        <begin position="1"/>
        <end position="50"/>
    </location>
</feature>
<evidence type="ECO:0000313" key="10">
    <source>
        <dbReference type="EMBL" id="CAF0762695.1"/>
    </source>
</evidence>
<evidence type="ECO:0000256" key="2">
    <source>
        <dbReference type="ARBA" id="ARBA00022723"/>
    </source>
</evidence>
<evidence type="ECO:0000313" key="11">
    <source>
        <dbReference type="Proteomes" id="UP000663882"/>
    </source>
</evidence>
<accession>A0A813Q6E0</accession>
<sequence>MAMVLQANRVTNGNSSTVPMDTCKSLHHKSSSSTSSTSSPPRSASPINNQEDSFRRMIFEKIEEAKRDIDPKKCRQILDDLMKMLKHLTADVNNYNLAFRETRPPFYMQEFQRLTDRIDILTKARDTLTEYLHEVKDQNIDSVFAYTSSINDVSTINGQLQYSPLEKSPQQHKLSISSIQTNSKDIHINDYSALNDQQKHYHIYPSSPPITTYILSQQANYFNQRSRSPSMTPSNFIRVHFPNKHTTALAPRNDETLEVALESRASRHSVTNLREYTPVYMISRQPCPWDITLDRVLETEIELEEKTKLDHSFVRKTFFTLTYCDACHKLLFQGLRCLVCGYRIHARCIRKSHSCRFEPRDIFYRYFSLNISLIFIYCAFIIENIPTPRFHVFGVRCVVCHQRIRGTHKRCVSCRNNYHNHCYMKAPICSHPILQHIKHPGSNRFDIERITTPTKNKEPSRSLPRFPLPRSSINTNHGVGSQKDSSQDSHGISSVPTISNVGYCSNVMQSTVNISSSLSSNSLFQQTSSLPSSALHIHHMPQSLLTVNGPIITSTETLRPSMVKPSSDSVIDIKKPHKHISEWEIRPEDLLNRGRMVGRGTYGTVYKAEVRLHGLIALKELNFVSPTPSQFQAFRNEVIALKKITHQNTLNFYGYILSPRFAIVTQWCEGSTLYKHIHVLDRHWKINQLIDIARQICQGMSYLHDRGIIHRDLKSSNVFLDMCSEPDDVTVSCRVKIGDFGLAAVKTVLTESVNQQFQPTGSVLWMAPEVIQQKDPNCYSTSADIYAYGCVLFEMFSEKLPHTPITNKEQIMWLVGKGRLKLKVEQCRDDTPTAITNLIRQCTEFDHEKRPNFAPEIDDTLSKFECIFPCIQRSQSEPCLIRTHQDDLLGLSIHFGVPKTPVSIHRRFNAEVS</sequence>
<dbReference type="InterPro" id="IPR051681">
    <property type="entry name" value="Ser/Thr_Kinases-Pseudokinases"/>
</dbReference>
<keyword evidence="1" id="KW-0723">Serine/threonine-protein kinase</keyword>
<name>A0A813Q6E0_9BILA</name>
<feature type="compositionally biased region" description="Low complexity" evidence="7">
    <location>
        <begin position="461"/>
        <end position="472"/>
    </location>
</feature>
<dbReference type="GO" id="GO:0004709">
    <property type="term" value="F:MAP kinase kinase kinase activity"/>
    <property type="evidence" value="ECO:0007669"/>
    <property type="project" value="TreeGrafter"/>
</dbReference>
<dbReference type="PANTHER" id="PTHR44329:SF262">
    <property type="entry name" value="RAF HOMOLOG SERINE_THREONINE-PROTEIN KINASE RAF"/>
    <property type="match status" value="1"/>
</dbReference>
<keyword evidence="1" id="KW-0418">Kinase</keyword>
<dbReference type="PROSITE" id="PS00108">
    <property type="entry name" value="PROTEIN_KINASE_ST"/>
    <property type="match status" value="1"/>
</dbReference>
<keyword evidence="5 6" id="KW-0067">ATP-binding</keyword>
<evidence type="ECO:0000256" key="7">
    <source>
        <dbReference type="SAM" id="MobiDB-lite"/>
    </source>
</evidence>
<dbReference type="SMART" id="SM00109">
    <property type="entry name" value="C1"/>
    <property type="match status" value="2"/>
</dbReference>
<evidence type="ECO:0000256" key="5">
    <source>
        <dbReference type="ARBA" id="ARBA00022840"/>
    </source>
</evidence>
<dbReference type="Gene3D" id="1.10.510.10">
    <property type="entry name" value="Transferase(Phosphotransferase) domain 1"/>
    <property type="match status" value="1"/>
</dbReference>
<dbReference type="SUPFAM" id="SSF57889">
    <property type="entry name" value="Cysteine-rich domain"/>
    <property type="match status" value="1"/>
</dbReference>
<evidence type="ECO:0000256" key="4">
    <source>
        <dbReference type="ARBA" id="ARBA00022833"/>
    </source>
</evidence>
<evidence type="ECO:0000256" key="6">
    <source>
        <dbReference type="PROSITE-ProRule" id="PRU10141"/>
    </source>
</evidence>
<dbReference type="InterPro" id="IPR046349">
    <property type="entry name" value="C1-like_sf"/>
</dbReference>
<dbReference type="InterPro" id="IPR017441">
    <property type="entry name" value="Protein_kinase_ATP_BS"/>
</dbReference>
<dbReference type="InterPro" id="IPR002219">
    <property type="entry name" value="PKC_DAG/PE"/>
</dbReference>
<dbReference type="PROSITE" id="PS50011">
    <property type="entry name" value="PROTEIN_KINASE_DOM"/>
    <property type="match status" value="1"/>
</dbReference>
<reference evidence="10" key="1">
    <citation type="submission" date="2021-02" db="EMBL/GenBank/DDBJ databases">
        <authorList>
            <person name="Nowell W R."/>
        </authorList>
    </citation>
    <scope>NUCLEOTIDE SEQUENCE</scope>
</reference>
<keyword evidence="2" id="KW-0479">Metal-binding</keyword>
<dbReference type="Gene3D" id="3.30.200.20">
    <property type="entry name" value="Phosphorylase Kinase, domain 1"/>
    <property type="match status" value="1"/>
</dbReference>
<feature type="binding site" evidence="6">
    <location>
        <position position="619"/>
    </location>
    <ligand>
        <name>ATP</name>
        <dbReference type="ChEBI" id="CHEBI:30616"/>
    </ligand>
</feature>
<feature type="compositionally biased region" description="Polar residues" evidence="7">
    <location>
        <begin position="8"/>
        <end position="19"/>
    </location>
</feature>
<feature type="region of interest" description="Disordered" evidence="7">
    <location>
        <begin position="451"/>
        <end position="493"/>
    </location>
</feature>
<evidence type="ECO:0000256" key="1">
    <source>
        <dbReference type="ARBA" id="ARBA00022527"/>
    </source>
</evidence>
<protein>
    <submittedName>
        <fullName evidence="10">Uncharacterized protein</fullName>
    </submittedName>
</protein>
<feature type="compositionally biased region" description="Basic and acidic residues" evidence="7">
    <location>
        <begin position="451"/>
        <end position="460"/>
    </location>
</feature>
<dbReference type="InterPro" id="IPR001245">
    <property type="entry name" value="Ser-Thr/Tyr_kinase_cat_dom"/>
</dbReference>
<evidence type="ECO:0000259" key="9">
    <source>
        <dbReference type="PROSITE" id="PS50081"/>
    </source>
</evidence>
<dbReference type="EMBL" id="CAJNOO010000038">
    <property type="protein sequence ID" value="CAF0762695.1"/>
    <property type="molecule type" value="Genomic_DNA"/>
</dbReference>
<keyword evidence="3 6" id="KW-0547">Nucleotide-binding</keyword>